<evidence type="ECO:0000259" key="20">
    <source>
        <dbReference type="PROSITE" id="PS50873"/>
    </source>
</evidence>
<evidence type="ECO:0000256" key="2">
    <source>
        <dbReference type="ARBA" id="ARBA00004613"/>
    </source>
</evidence>
<dbReference type="PROSITE" id="PS50873">
    <property type="entry name" value="PEROXIDASE_4"/>
    <property type="match status" value="1"/>
</dbReference>
<keyword evidence="6 16" id="KW-0479">Metal-binding</keyword>
<dbReference type="STRING" id="4577.A0A1D6FBJ6"/>
<dbReference type="InterPro" id="IPR033905">
    <property type="entry name" value="Secretory_peroxidase"/>
</dbReference>
<dbReference type="SUPFAM" id="SSF48113">
    <property type="entry name" value="Heme-dependent peroxidases"/>
    <property type="match status" value="1"/>
</dbReference>
<dbReference type="EMBL" id="CM000784">
    <property type="protein sequence ID" value="AQK89426.1"/>
    <property type="molecule type" value="Genomic_DNA"/>
</dbReference>
<dbReference type="GeneID" id="103636702"/>
<feature type="binding site" evidence="16">
    <location>
        <position position="276"/>
    </location>
    <ligand>
        <name>Ca(2+)</name>
        <dbReference type="ChEBI" id="CHEBI:29108"/>
        <label>2</label>
    </ligand>
</feature>
<keyword evidence="11" id="KW-0325">Glycoprotein</keyword>
<dbReference type="PaxDb" id="4577-GRMZM2G037156_P01"/>
<dbReference type="RefSeq" id="XP_020398427.1">
    <property type="nucleotide sequence ID" value="XM_020542838.2"/>
</dbReference>
<feature type="site" description="Transition state stabilizer" evidence="17">
    <location>
        <position position="85"/>
    </location>
</feature>
<dbReference type="AlphaFoldDB" id="A0A1D6FBJ6"/>
<dbReference type="GO" id="GO:0042744">
    <property type="term" value="P:hydrogen peroxide catabolic process"/>
    <property type="evidence" value="ECO:0007669"/>
    <property type="project" value="UniProtKB-KW"/>
</dbReference>
<keyword evidence="7 16" id="KW-0106">Calcium</keyword>
<evidence type="ECO:0000256" key="13">
    <source>
        <dbReference type="ARBA" id="ARBA00023324"/>
    </source>
</evidence>
<evidence type="ECO:0000256" key="4">
    <source>
        <dbReference type="ARBA" id="ARBA00022559"/>
    </source>
</evidence>
<evidence type="ECO:0000256" key="6">
    <source>
        <dbReference type="ARBA" id="ARBA00022723"/>
    </source>
</evidence>
<dbReference type="GO" id="GO:0005576">
    <property type="term" value="C:extracellular region"/>
    <property type="evidence" value="ECO:0007669"/>
    <property type="project" value="UniProtKB-SubCell"/>
</dbReference>
<feature type="disulfide bond" evidence="18">
    <location>
        <begin position="144"/>
        <end position="346"/>
    </location>
</feature>
<feature type="active site" description="Proton acceptor" evidence="14">
    <location>
        <position position="89"/>
    </location>
</feature>
<feature type="binding site" evidence="16">
    <location>
        <position position="90"/>
    </location>
    <ligand>
        <name>Ca(2+)</name>
        <dbReference type="ChEBI" id="CHEBI:29108"/>
        <label>1</label>
    </ligand>
</feature>
<comment type="cofactor">
    <cofactor evidence="16 19">
        <name>heme b</name>
        <dbReference type="ChEBI" id="CHEBI:60344"/>
    </cofactor>
    <text evidence="16 19">Binds 1 heme b (iron(II)-protoporphyrin IX) group per subunit.</text>
</comment>
<dbReference type="PRINTS" id="PR00458">
    <property type="entry name" value="PEROXIDASE"/>
</dbReference>
<dbReference type="EC" id="1.11.1.7" evidence="19"/>
<evidence type="ECO:0000313" key="22">
    <source>
        <dbReference type="EnsemblPlants" id="Zm00001eb333300_P001"/>
    </source>
</evidence>
<keyword evidence="8 19" id="KW-0560">Oxidoreductase</keyword>
<dbReference type="GO" id="GO:0140825">
    <property type="term" value="F:lactoperoxidase activity"/>
    <property type="evidence" value="ECO:0007669"/>
    <property type="project" value="UniProtKB-EC"/>
</dbReference>
<dbReference type="Pfam" id="PF00141">
    <property type="entry name" value="peroxidase"/>
    <property type="match status" value="1"/>
</dbReference>
<dbReference type="PROSITE" id="PS00435">
    <property type="entry name" value="PEROXIDASE_1"/>
    <property type="match status" value="1"/>
</dbReference>
<dbReference type="ExpressionAtlas" id="A0A1D6FBJ6">
    <property type="expression patterns" value="baseline and differential"/>
</dbReference>
<reference evidence="22" key="3">
    <citation type="submission" date="2019-07" db="EMBL/GenBank/DDBJ databases">
        <authorList>
            <person name="Seetharam A."/>
            <person name="Woodhouse M."/>
            <person name="Cannon E."/>
        </authorList>
    </citation>
    <scope>NUCLEOTIDE SEQUENCE [LARGE SCALE GENOMIC DNA]</scope>
    <source>
        <strain evidence="22">cv. B73</strain>
    </source>
</reference>
<dbReference type="IntAct" id="A0A1D6FBJ6">
    <property type="interactions" value="13"/>
</dbReference>
<evidence type="ECO:0000256" key="5">
    <source>
        <dbReference type="ARBA" id="ARBA00022617"/>
    </source>
</evidence>
<organism evidence="22 23">
    <name type="scientific">Zea mays</name>
    <name type="common">Maize</name>
    <dbReference type="NCBI Taxonomy" id="4577"/>
    <lineage>
        <taxon>Eukaryota</taxon>
        <taxon>Viridiplantae</taxon>
        <taxon>Streptophyta</taxon>
        <taxon>Embryophyta</taxon>
        <taxon>Tracheophyta</taxon>
        <taxon>Spermatophyta</taxon>
        <taxon>Magnoliopsida</taxon>
        <taxon>Liliopsida</taxon>
        <taxon>Poales</taxon>
        <taxon>Poaceae</taxon>
        <taxon>PACMAD clade</taxon>
        <taxon>Panicoideae</taxon>
        <taxon>Andropogonodae</taxon>
        <taxon>Andropogoneae</taxon>
        <taxon>Tripsacinae</taxon>
        <taxon>Zea</taxon>
    </lineage>
</organism>
<keyword evidence="19" id="KW-0964">Secreted</keyword>
<feature type="domain" description="Plant heme peroxidase family profile" evidence="20">
    <location>
        <begin position="48"/>
        <end position="350"/>
    </location>
</feature>
<dbReference type="EnsemblPlants" id="Zm00001eb333300_T001">
    <property type="protein sequence ID" value="Zm00001eb333300_P001"/>
    <property type="gene ID" value="Zm00001eb333300"/>
</dbReference>
<evidence type="ECO:0000256" key="10">
    <source>
        <dbReference type="ARBA" id="ARBA00023157"/>
    </source>
</evidence>
<reference evidence="22" key="4">
    <citation type="submission" date="2021-05" db="UniProtKB">
        <authorList>
            <consortium name="EnsemblPlants"/>
        </authorList>
    </citation>
    <scope>IDENTIFICATION</scope>
    <source>
        <strain evidence="22">cv. B73</strain>
    </source>
</reference>
<comment type="catalytic activity">
    <reaction evidence="1 19">
        <text>2 a phenolic donor + H2O2 = 2 a phenolic radical donor + 2 H2O</text>
        <dbReference type="Rhea" id="RHEA:56136"/>
        <dbReference type="ChEBI" id="CHEBI:15377"/>
        <dbReference type="ChEBI" id="CHEBI:16240"/>
        <dbReference type="ChEBI" id="CHEBI:139520"/>
        <dbReference type="ChEBI" id="CHEBI:139521"/>
        <dbReference type="EC" id="1.11.1.7"/>
    </reaction>
</comment>
<dbReference type="Gramene" id="Zm00001eb333300_T001">
    <property type="protein sequence ID" value="Zm00001eb333300_P001"/>
    <property type="gene ID" value="Zm00001eb333300"/>
</dbReference>
<evidence type="ECO:0000256" key="17">
    <source>
        <dbReference type="PIRSR" id="PIRSR600823-4"/>
    </source>
</evidence>
<dbReference type="InterPro" id="IPR010255">
    <property type="entry name" value="Haem_peroxidase_sf"/>
</dbReference>
<dbReference type="GO" id="GO:0006979">
    <property type="term" value="P:response to oxidative stress"/>
    <property type="evidence" value="ECO:0007669"/>
    <property type="project" value="UniProtKB-UniRule"/>
</dbReference>
<dbReference type="InterPro" id="IPR000823">
    <property type="entry name" value="Peroxidase_pln"/>
</dbReference>
<feature type="binding site" evidence="16">
    <location>
        <position position="97"/>
    </location>
    <ligand>
        <name>Ca(2+)</name>
        <dbReference type="ChEBI" id="CHEBI:29108"/>
        <label>1</label>
    </ligand>
</feature>
<evidence type="ECO:0007829" key="24">
    <source>
        <dbReference type="PeptideAtlas" id="A0A1D6FBJ6"/>
    </source>
</evidence>
<feature type="binding site" evidence="15">
    <location>
        <position position="186"/>
    </location>
    <ligand>
        <name>substrate</name>
    </ligand>
</feature>
<evidence type="ECO:0000256" key="18">
    <source>
        <dbReference type="PIRSR" id="PIRSR600823-5"/>
    </source>
</evidence>
<reference evidence="21" key="2">
    <citation type="submission" date="2015-12" db="EMBL/GenBank/DDBJ databases">
        <title>Update maize B73 reference genome by single molecule sequencing technologies.</title>
        <authorList>
            <consortium name="Maize Genome Sequencing Project"/>
            <person name="Ware D."/>
        </authorList>
    </citation>
    <scope>NUCLEOTIDE SEQUENCE</scope>
    <source>
        <tissue evidence="21">Seedling</tissue>
    </source>
</reference>
<dbReference type="CDD" id="cd00693">
    <property type="entry name" value="secretory_peroxidase"/>
    <property type="match status" value="1"/>
</dbReference>
<keyword evidence="24" id="KW-1267">Proteomics identification</keyword>
<evidence type="ECO:0000256" key="7">
    <source>
        <dbReference type="ARBA" id="ARBA00022837"/>
    </source>
</evidence>
<dbReference type="Proteomes" id="UP000007305">
    <property type="component" value="Chromosome 8"/>
</dbReference>
<dbReference type="SMR" id="A0A1D6FBJ6"/>
<feature type="binding site" evidence="16">
    <location>
        <position position="217"/>
    </location>
    <ligand>
        <name>Ca(2+)</name>
        <dbReference type="ChEBI" id="CHEBI:29108"/>
        <label>2</label>
    </ligand>
</feature>
<keyword evidence="23" id="KW-1185">Reference proteome</keyword>
<comment type="function">
    <text evidence="19">Removal of H(2)O(2), oxidation of toxic reductants, biosynthesis and degradation of lignin, suberization, auxin catabolism, response to environmental stresses such as wounding, pathogen attack and oxidative stress.</text>
</comment>
<dbReference type="PANTHER" id="PTHR31388:SF164">
    <property type="entry name" value="PEROXIDASE 9"/>
    <property type="match status" value="1"/>
</dbReference>
<evidence type="ECO:0000256" key="3">
    <source>
        <dbReference type="ARBA" id="ARBA00006873"/>
    </source>
</evidence>
<keyword evidence="13 19" id="KW-0376">Hydrogen peroxide</keyword>
<dbReference type="InterPro" id="IPR002016">
    <property type="entry name" value="Haem_peroxidase"/>
</dbReference>
<dbReference type="GO" id="GO:0009505">
    <property type="term" value="C:plant-type cell wall"/>
    <property type="evidence" value="ECO:0000318"/>
    <property type="project" value="GO_Central"/>
</dbReference>
<evidence type="ECO:0000313" key="23">
    <source>
        <dbReference type="Proteomes" id="UP000007305"/>
    </source>
</evidence>
<feature type="binding site" evidence="16">
    <location>
        <position position="268"/>
    </location>
    <ligand>
        <name>Ca(2+)</name>
        <dbReference type="ChEBI" id="CHEBI:29108"/>
        <label>2</label>
    </ligand>
</feature>
<dbReference type="KEGG" id="zma:103636702"/>
<dbReference type="GO" id="GO:0046872">
    <property type="term" value="F:metal ion binding"/>
    <property type="evidence" value="ECO:0007669"/>
    <property type="project" value="UniProtKB-UniRule"/>
</dbReference>
<evidence type="ECO:0000256" key="15">
    <source>
        <dbReference type="PIRSR" id="PIRSR600823-2"/>
    </source>
</evidence>
<dbReference type="PRINTS" id="PR00461">
    <property type="entry name" value="PLPEROXIDASE"/>
</dbReference>
<dbReference type="PANTHER" id="PTHR31388">
    <property type="entry name" value="PEROXIDASE 72-RELATED"/>
    <property type="match status" value="1"/>
</dbReference>
<dbReference type="Gene3D" id="1.10.520.10">
    <property type="match status" value="1"/>
</dbReference>
<feature type="disulfide bond" evidence="18">
    <location>
        <begin position="91"/>
        <end position="96"/>
    </location>
</feature>
<evidence type="ECO:0000256" key="19">
    <source>
        <dbReference type="RuleBase" id="RU362060"/>
    </source>
</evidence>
<proteinExistence type="evidence at protein level"/>
<dbReference type="GO" id="GO:0048658">
    <property type="term" value="P:anther wall tapetum development"/>
    <property type="evidence" value="ECO:0000318"/>
    <property type="project" value="GO_Central"/>
</dbReference>
<dbReference type="FunFam" id="1.10.520.10:FF:000001">
    <property type="entry name" value="Peroxidase"/>
    <property type="match status" value="1"/>
</dbReference>
<feature type="binding site" evidence="16">
    <location>
        <position position="93"/>
    </location>
    <ligand>
        <name>Ca(2+)</name>
        <dbReference type="ChEBI" id="CHEBI:29108"/>
        <label>1</label>
    </ligand>
</feature>
<evidence type="ECO:0000256" key="16">
    <source>
        <dbReference type="PIRSR" id="PIRSR600823-3"/>
    </source>
</evidence>
<keyword evidence="12" id="KW-0873">Pyrrolidone carboxylic acid</keyword>
<dbReference type="FunCoup" id="A0A1D6FBJ6">
    <property type="interactions" value="420"/>
</dbReference>
<dbReference type="GO" id="GO:0020037">
    <property type="term" value="F:heme binding"/>
    <property type="evidence" value="ECO:0007669"/>
    <property type="project" value="UniProtKB-UniRule"/>
</dbReference>
<sequence length="353" mass="38631">MASINTVLGAIFVASFYFCGSLAFFPPGPGHHHEGAHHPPIGSAPIPGLSTDYYRLTCPQADETVAPILKKAIAKEPRVAASLLRLLFHDCFVQGCDASVLLDDAEEVVSEKNAIPNKDSIRGFEVIDEIKAALEEACPQTVSCADTVALAARGSTVLSGGPYWELPLGRRDSRTANMKLANKNLPPPNATLHRLIKFFRRQGLDKVDLVALSGSHTIGSARCVSFKQRLYNQHRDNRPDSTLETSFYHTLASACPRAGGDGEIRPLDLVSPSRFDNSYYKLVLEGKGLLNSDEVLWTGRDPEIAGLVKSYAEDEALFFEHYVSSVTKMGNINPLTGHDGEIRKNCRRVNQEI</sequence>
<dbReference type="Gene3D" id="1.10.420.10">
    <property type="entry name" value="Peroxidase, domain 2"/>
    <property type="match status" value="1"/>
</dbReference>
<comment type="similarity">
    <text evidence="3">Belongs to the peroxidase family. Ascorbate peroxidase subfamily.</text>
</comment>
<dbReference type="eggNOG" id="ENOG502RH3E">
    <property type="taxonomic scope" value="Eukaryota"/>
</dbReference>
<dbReference type="PROSITE" id="PS00436">
    <property type="entry name" value="PEROXIDASE_2"/>
    <property type="match status" value="1"/>
</dbReference>
<evidence type="ECO:0000256" key="1">
    <source>
        <dbReference type="ARBA" id="ARBA00000189"/>
    </source>
</evidence>
<evidence type="ECO:0000256" key="14">
    <source>
        <dbReference type="PIRSR" id="PIRSR600823-1"/>
    </source>
</evidence>
<feature type="binding site" evidence="16">
    <location>
        <position position="95"/>
    </location>
    <ligand>
        <name>Ca(2+)</name>
        <dbReference type="ChEBI" id="CHEBI:29108"/>
        <label>1</label>
    </ligand>
</feature>
<dbReference type="OrthoDB" id="2113341at2759"/>
<evidence type="ECO:0000256" key="11">
    <source>
        <dbReference type="ARBA" id="ARBA00023180"/>
    </source>
</evidence>
<evidence type="ECO:0000256" key="9">
    <source>
        <dbReference type="ARBA" id="ARBA00023004"/>
    </source>
</evidence>
<evidence type="ECO:0000256" key="12">
    <source>
        <dbReference type="ARBA" id="ARBA00023283"/>
    </source>
</evidence>
<comment type="subcellular location">
    <subcellularLocation>
        <location evidence="2 19">Secreted</location>
    </subcellularLocation>
</comment>
<gene>
    <name evidence="22" type="primary">LOC103636702</name>
    <name evidence="21" type="ORF">ZEAMMB73_Zm00001d008300</name>
</gene>
<keyword evidence="4 19" id="KW-0575">Peroxidase</keyword>
<dbReference type="FunFam" id="1.10.420.10:FF:000001">
    <property type="entry name" value="Peroxidase"/>
    <property type="match status" value="1"/>
</dbReference>
<protein>
    <recommendedName>
        <fullName evidence="19">Peroxidase</fullName>
        <ecNumber evidence="19">1.11.1.7</ecNumber>
    </recommendedName>
</protein>
<reference evidence="23" key="1">
    <citation type="journal article" date="2009" name="Science">
        <title>The B73 maize genome: complexity, diversity, and dynamics.</title>
        <authorList>
            <person name="Schnable P.S."/>
            <person name="Ware D."/>
            <person name="Fulton R.S."/>
            <person name="Stein J.C."/>
            <person name="Wei F."/>
            <person name="Pasternak S."/>
            <person name="Liang C."/>
            <person name="Zhang J."/>
            <person name="Fulton L."/>
            <person name="Graves T.A."/>
            <person name="Minx P."/>
            <person name="Reily A.D."/>
            <person name="Courtney L."/>
            <person name="Kruchowski S.S."/>
            <person name="Tomlinson C."/>
            <person name="Strong C."/>
            <person name="Delehaunty K."/>
            <person name="Fronick C."/>
            <person name="Courtney B."/>
            <person name="Rock S.M."/>
            <person name="Belter E."/>
            <person name="Du F."/>
            <person name="Kim K."/>
            <person name="Abbott R.M."/>
            <person name="Cotton M."/>
            <person name="Levy A."/>
            <person name="Marchetto P."/>
            <person name="Ochoa K."/>
            <person name="Jackson S.M."/>
            <person name="Gillam B."/>
            <person name="Chen W."/>
            <person name="Yan L."/>
            <person name="Higginbotham J."/>
            <person name="Cardenas M."/>
            <person name="Waligorski J."/>
            <person name="Applebaum E."/>
            <person name="Phelps L."/>
            <person name="Falcone J."/>
            <person name="Kanchi K."/>
            <person name="Thane T."/>
            <person name="Scimone A."/>
            <person name="Thane N."/>
            <person name="Henke J."/>
            <person name="Wang T."/>
            <person name="Ruppert J."/>
            <person name="Shah N."/>
            <person name="Rotter K."/>
            <person name="Hodges J."/>
            <person name="Ingenthron E."/>
            <person name="Cordes M."/>
            <person name="Kohlberg S."/>
            <person name="Sgro J."/>
            <person name="Delgado B."/>
            <person name="Mead K."/>
            <person name="Chinwalla A."/>
            <person name="Leonard S."/>
            <person name="Crouse K."/>
            <person name="Collura K."/>
            <person name="Kudrna D."/>
            <person name="Currie J."/>
            <person name="He R."/>
            <person name="Angelova A."/>
            <person name="Rajasekar S."/>
            <person name="Mueller T."/>
            <person name="Lomeli R."/>
            <person name="Scara G."/>
            <person name="Ko A."/>
            <person name="Delaney K."/>
            <person name="Wissotski M."/>
            <person name="Lopez G."/>
            <person name="Campos D."/>
            <person name="Braidotti M."/>
            <person name="Ashley E."/>
            <person name="Golser W."/>
            <person name="Kim H."/>
            <person name="Lee S."/>
            <person name="Lin J."/>
            <person name="Dujmic Z."/>
            <person name="Kim W."/>
            <person name="Talag J."/>
            <person name="Zuccolo A."/>
            <person name="Fan C."/>
            <person name="Sebastian A."/>
            <person name="Kramer M."/>
            <person name="Spiegel L."/>
            <person name="Nascimento L."/>
            <person name="Zutavern T."/>
            <person name="Miller B."/>
            <person name="Ambroise C."/>
            <person name="Muller S."/>
            <person name="Spooner W."/>
            <person name="Narechania A."/>
            <person name="Ren L."/>
            <person name="Wei S."/>
            <person name="Kumari S."/>
            <person name="Faga B."/>
            <person name="Levy M.J."/>
            <person name="McMahan L."/>
            <person name="Van Buren P."/>
            <person name="Vaughn M.W."/>
            <person name="Ying K."/>
            <person name="Yeh C.-T."/>
            <person name="Emrich S.J."/>
            <person name="Jia Y."/>
            <person name="Kalyanaraman A."/>
            <person name="Hsia A.-P."/>
            <person name="Barbazuk W.B."/>
            <person name="Baucom R.S."/>
            <person name="Brutnell T.P."/>
            <person name="Carpita N.C."/>
            <person name="Chaparro C."/>
            <person name="Chia J.-M."/>
            <person name="Deragon J.-M."/>
            <person name="Estill J.C."/>
            <person name="Fu Y."/>
            <person name="Jeddeloh J.A."/>
            <person name="Han Y."/>
            <person name="Lee H."/>
            <person name="Li P."/>
            <person name="Lisch D.R."/>
            <person name="Liu S."/>
            <person name="Liu Z."/>
            <person name="Nagel D.H."/>
            <person name="McCann M.C."/>
            <person name="SanMiguel P."/>
            <person name="Myers A.M."/>
            <person name="Nettleton D."/>
            <person name="Nguyen J."/>
            <person name="Penning B.W."/>
            <person name="Ponnala L."/>
            <person name="Schneider K.L."/>
            <person name="Schwartz D.C."/>
            <person name="Sharma A."/>
            <person name="Soderlund C."/>
            <person name="Springer N.M."/>
            <person name="Sun Q."/>
            <person name="Wang H."/>
            <person name="Waterman M."/>
            <person name="Westerman R."/>
            <person name="Wolfgruber T.K."/>
            <person name="Yang L."/>
            <person name="Yu Y."/>
            <person name="Zhang L."/>
            <person name="Zhou S."/>
            <person name="Zhu Q."/>
            <person name="Bennetzen J.L."/>
            <person name="Dawe R.K."/>
            <person name="Jiang J."/>
            <person name="Jiang N."/>
            <person name="Presting G.G."/>
            <person name="Wessler S.R."/>
            <person name="Aluru S."/>
            <person name="Martienssen R.A."/>
            <person name="Clifton S.W."/>
            <person name="McCombie W.R."/>
            <person name="Wing R.A."/>
            <person name="Wilson R.K."/>
        </authorList>
    </citation>
    <scope>NUCLEOTIDE SEQUENCE [LARGE SCALE GENOMIC DNA]</scope>
    <source>
        <strain evidence="23">cv. B73</strain>
    </source>
</reference>
<dbReference type="OMA" id="TYYNGLK"/>
<feature type="binding site" evidence="16">
    <location>
        <position position="111"/>
    </location>
    <ligand>
        <name>Ca(2+)</name>
        <dbReference type="ChEBI" id="CHEBI:29108"/>
        <label>1</label>
    </ligand>
</feature>
<comment type="similarity">
    <text evidence="19">Belongs to the peroxidase family. Classical plant (class III) peroxidase subfamily.</text>
</comment>
<evidence type="ECO:0000256" key="8">
    <source>
        <dbReference type="ARBA" id="ARBA00023002"/>
    </source>
</evidence>
<comment type="cofactor">
    <cofactor evidence="16 19">
        <name>Ca(2+)</name>
        <dbReference type="ChEBI" id="CHEBI:29108"/>
    </cofactor>
    <text evidence="16 19">Binds 2 calcium ions per subunit.</text>
</comment>
<dbReference type="InterPro" id="IPR019794">
    <property type="entry name" value="Peroxidases_AS"/>
</dbReference>
<keyword evidence="9 16" id="KW-0408">Iron</keyword>
<feature type="disulfide bond" evidence="18">
    <location>
        <begin position="58"/>
        <end position="138"/>
    </location>
</feature>
<name>A0A1D6FBJ6_MAIZE</name>
<dbReference type="InterPro" id="IPR019793">
    <property type="entry name" value="Peroxidases_heam-ligand_BS"/>
</dbReference>
<evidence type="ECO:0000313" key="21">
    <source>
        <dbReference type="EMBL" id="AQK89426.1"/>
    </source>
</evidence>
<feature type="disulfide bond" evidence="18">
    <location>
        <begin position="223"/>
        <end position="255"/>
    </location>
</feature>
<keyword evidence="5 19" id="KW-0349">Heme</keyword>
<accession>A0A1D6FBJ6</accession>
<feature type="binding site" evidence="16">
    <location>
        <position position="99"/>
    </location>
    <ligand>
        <name>Ca(2+)</name>
        <dbReference type="ChEBI" id="CHEBI:29108"/>
        <label>1</label>
    </ligand>
</feature>
<dbReference type="GO" id="GO:0004601">
    <property type="term" value="F:peroxidase activity"/>
    <property type="evidence" value="ECO:0000318"/>
    <property type="project" value="GO_Central"/>
</dbReference>
<keyword evidence="10 18" id="KW-1015">Disulfide bond</keyword>
<feature type="binding site" description="axial binding residue" evidence="16">
    <location>
        <position position="216"/>
    </location>
    <ligand>
        <name>heme b</name>
        <dbReference type="ChEBI" id="CHEBI:60344"/>
    </ligand>
    <ligandPart>
        <name>Fe</name>
        <dbReference type="ChEBI" id="CHEBI:18248"/>
    </ligandPart>
</feature>